<dbReference type="AlphaFoldDB" id="A0A1L7LJ69"/>
<feature type="signal peptide" evidence="2">
    <location>
        <begin position="1"/>
        <end position="29"/>
    </location>
</feature>
<dbReference type="RefSeq" id="WP_128833222.1">
    <property type="nucleotide sequence ID" value="NZ_AP014612.1"/>
</dbReference>
<keyword evidence="2" id="KW-0732">Signal</keyword>
<dbReference type="Proteomes" id="UP000217758">
    <property type="component" value="Chromosome"/>
</dbReference>
<dbReference type="KEGG" id="strg:SRT_09090"/>
<feature type="compositionally biased region" description="Low complexity" evidence="1">
    <location>
        <begin position="61"/>
        <end position="88"/>
    </location>
</feature>
<feature type="chain" id="PRO_5009873394" description="Lipoprotein" evidence="2">
    <location>
        <begin position="30"/>
        <end position="88"/>
    </location>
</feature>
<evidence type="ECO:0000256" key="2">
    <source>
        <dbReference type="SAM" id="SignalP"/>
    </source>
</evidence>
<accession>A0A1L7LJ69</accession>
<evidence type="ECO:0000256" key="1">
    <source>
        <dbReference type="SAM" id="MobiDB-lite"/>
    </source>
</evidence>
<gene>
    <name evidence="3" type="ORF">SRT_09090</name>
</gene>
<reference evidence="3 4" key="1">
    <citation type="journal article" date="2016" name="Microbiol. Immunol.">
        <title>Complete genome sequence of Streptococcus troglodytae TKU31 isolated from the oral cavity of a chimpanzee (Pan troglodytes).</title>
        <authorList>
            <person name="Okamoto M."/>
            <person name="Naito M."/>
            <person name="Miyanohara M."/>
            <person name="Imai S."/>
            <person name="Nomura Y."/>
            <person name="Saito W."/>
            <person name="Momoi Y."/>
            <person name="Takada K."/>
            <person name="Miyabe-Nishiwaki T."/>
            <person name="Tomonaga M."/>
            <person name="Hanada N."/>
        </authorList>
    </citation>
    <scope>NUCLEOTIDE SEQUENCE [LARGE SCALE GENOMIC DNA]</scope>
    <source>
        <strain evidence="4">TKU 31</strain>
    </source>
</reference>
<evidence type="ECO:0008006" key="5">
    <source>
        <dbReference type="Google" id="ProtNLM"/>
    </source>
</evidence>
<feature type="region of interest" description="Disordered" evidence="1">
    <location>
        <begin position="33"/>
        <end position="88"/>
    </location>
</feature>
<proteinExistence type="predicted"/>
<organism evidence="3 4">
    <name type="scientific">Streptococcus troglodytae</name>
    <dbReference type="NCBI Taxonomy" id="1111760"/>
    <lineage>
        <taxon>Bacteria</taxon>
        <taxon>Bacillati</taxon>
        <taxon>Bacillota</taxon>
        <taxon>Bacilli</taxon>
        <taxon>Lactobacillales</taxon>
        <taxon>Streptococcaceae</taxon>
        <taxon>Streptococcus</taxon>
    </lineage>
</organism>
<evidence type="ECO:0000313" key="3">
    <source>
        <dbReference type="EMBL" id="BAQ24170.1"/>
    </source>
</evidence>
<dbReference type="EMBL" id="AP014612">
    <property type="protein sequence ID" value="BAQ24170.1"/>
    <property type="molecule type" value="Genomic_DNA"/>
</dbReference>
<keyword evidence="4" id="KW-1185">Reference proteome</keyword>
<evidence type="ECO:0000313" key="4">
    <source>
        <dbReference type="Proteomes" id="UP000217758"/>
    </source>
</evidence>
<sequence length="88" mass="8992">MKIFKSKWMMAFLAVLGMALCFSGGYATAKLTQAKPVMPKNVKKGTPPQGAPEGTPPSGGSSDSSQSDSDSDSNSSSNSNSNSSITNG</sequence>
<name>A0A1L7LJ69_9STRE</name>
<protein>
    <recommendedName>
        <fullName evidence="5">Lipoprotein</fullName>
    </recommendedName>
</protein>